<keyword evidence="2" id="KW-1185">Reference proteome</keyword>
<dbReference type="PATRIC" id="fig|446692.3.peg.553"/>
<evidence type="ECO:0000313" key="2">
    <source>
        <dbReference type="Proteomes" id="UP000056109"/>
    </source>
</evidence>
<sequence>MRDSPEDAARLRVIEKLKARGYPFPPPSRAEILTLDKTGKWPPPGVKR</sequence>
<proteinExistence type="predicted"/>
<gene>
    <name evidence="1" type="ORF">ASN_585</name>
</gene>
<dbReference type="EMBL" id="LN606600">
    <property type="protein sequence ID" value="CEF40000.1"/>
    <property type="molecule type" value="Genomic_DNA"/>
</dbReference>
<dbReference type="KEGG" id="asz:ASN_585"/>
<name>A0A0U5ET57_9PROT</name>
<reference evidence="2" key="1">
    <citation type="submission" date="2014-09" db="EMBL/GenBank/DDBJ databases">
        <authorList>
            <person name="Illeghems K.G."/>
        </authorList>
    </citation>
    <scope>NUCLEOTIDE SEQUENCE [LARGE SCALE GENOMIC DNA]</scope>
    <source>
        <strain evidence="2">108B</strain>
    </source>
</reference>
<organism evidence="1 2">
    <name type="scientific">Acetobacter senegalensis</name>
    <dbReference type="NCBI Taxonomy" id="446692"/>
    <lineage>
        <taxon>Bacteria</taxon>
        <taxon>Pseudomonadati</taxon>
        <taxon>Pseudomonadota</taxon>
        <taxon>Alphaproteobacteria</taxon>
        <taxon>Acetobacterales</taxon>
        <taxon>Acetobacteraceae</taxon>
        <taxon>Acetobacter</taxon>
    </lineage>
</organism>
<protein>
    <submittedName>
        <fullName evidence="1">Uncharacterized protein</fullName>
    </submittedName>
</protein>
<dbReference type="Proteomes" id="UP000056109">
    <property type="component" value="Chromosome I"/>
</dbReference>
<evidence type="ECO:0000313" key="1">
    <source>
        <dbReference type="EMBL" id="CEF40000.1"/>
    </source>
</evidence>
<dbReference type="AlphaFoldDB" id="A0A0U5ET57"/>
<accession>A0A0U5ET57</accession>